<name>A0AAD9L046_RIDPI</name>
<evidence type="ECO:0000256" key="2">
    <source>
        <dbReference type="ARBA" id="ARBA00022473"/>
    </source>
</evidence>
<feature type="compositionally biased region" description="Polar residues" evidence="8">
    <location>
        <begin position="166"/>
        <end position="180"/>
    </location>
</feature>
<gene>
    <name evidence="10" type="ORF">NP493_426g01059</name>
</gene>
<protein>
    <recommendedName>
        <fullName evidence="9">Paired domain-containing protein</fullName>
    </recommendedName>
</protein>
<accession>A0AAD9L046</accession>
<feature type="region of interest" description="Disordered" evidence="8">
    <location>
        <begin position="225"/>
        <end position="256"/>
    </location>
</feature>
<evidence type="ECO:0000256" key="3">
    <source>
        <dbReference type="ARBA" id="ARBA00022724"/>
    </source>
</evidence>
<dbReference type="PANTHER" id="PTHR45636">
    <property type="entry name" value="PAIRED BOX PROTEIN PAX-6-RELATED-RELATED"/>
    <property type="match status" value="1"/>
</dbReference>
<dbReference type="SUPFAM" id="SSF46689">
    <property type="entry name" value="Homeodomain-like"/>
    <property type="match status" value="1"/>
</dbReference>
<evidence type="ECO:0000256" key="8">
    <source>
        <dbReference type="SAM" id="MobiDB-lite"/>
    </source>
</evidence>
<dbReference type="GO" id="GO:0000978">
    <property type="term" value="F:RNA polymerase II cis-regulatory region sequence-specific DNA binding"/>
    <property type="evidence" value="ECO:0007669"/>
    <property type="project" value="TreeGrafter"/>
</dbReference>
<evidence type="ECO:0000256" key="6">
    <source>
        <dbReference type="ARBA" id="ARBA00023163"/>
    </source>
</evidence>
<dbReference type="InterPro" id="IPR043182">
    <property type="entry name" value="PAIRED_DNA-bd_dom"/>
</dbReference>
<dbReference type="InterPro" id="IPR001523">
    <property type="entry name" value="Paired_dom"/>
</dbReference>
<comment type="subcellular location">
    <subcellularLocation>
        <location evidence="1">Nucleus</location>
    </subcellularLocation>
</comment>
<dbReference type="Gene3D" id="1.10.10.10">
    <property type="entry name" value="Winged helix-like DNA-binding domain superfamily/Winged helix DNA-binding domain"/>
    <property type="match status" value="2"/>
</dbReference>
<evidence type="ECO:0000256" key="1">
    <source>
        <dbReference type="ARBA" id="ARBA00004123"/>
    </source>
</evidence>
<feature type="domain" description="Paired" evidence="9">
    <location>
        <begin position="31"/>
        <end position="157"/>
    </location>
</feature>
<keyword evidence="2" id="KW-0217">Developmental protein</keyword>
<dbReference type="EMBL" id="JAODUO010000426">
    <property type="protein sequence ID" value="KAK2180777.1"/>
    <property type="molecule type" value="Genomic_DNA"/>
</dbReference>
<evidence type="ECO:0000256" key="7">
    <source>
        <dbReference type="ARBA" id="ARBA00023242"/>
    </source>
</evidence>
<feature type="compositionally biased region" description="Low complexity" evidence="8">
    <location>
        <begin position="596"/>
        <end position="627"/>
    </location>
</feature>
<feature type="region of interest" description="Disordered" evidence="8">
    <location>
        <begin position="161"/>
        <end position="206"/>
    </location>
</feature>
<dbReference type="InterPro" id="IPR009057">
    <property type="entry name" value="Homeodomain-like_sf"/>
</dbReference>
<dbReference type="CDD" id="cd00131">
    <property type="entry name" value="PAX"/>
    <property type="match status" value="1"/>
</dbReference>
<evidence type="ECO:0000256" key="4">
    <source>
        <dbReference type="ARBA" id="ARBA00023015"/>
    </source>
</evidence>
<dbReference type="Pfam" id="PF00292">
    <property type="entry name" value="PAX"/>
    <property type="match status" value="1"/>
</dbReference>
<feature type="region of interest" description="Disordered" evidence="8">
    <location>
        <begin position="589"/>
        <end position="627"/>
    </location>
</feature>
<dbReference type="PRINTS" id="PR00027">
    <property type="entry name" value="PAIREDBOX"/>
</dbReference>
<feature type="region of interest" description="Disordered" evidence="8">
    <location>
        <begin position="353"/>
        <end position="433"/>
    </location>
</feature>
<dbReference type="FunFam" id="1.10.10.10:FF:000003">
    <property type="entry name" value="Paired box protein Pax-6"/>
    <property type="match status" value="1"/>
</dbReference>
<evidence type="ECO:0000313" key="11">
    <source>
        <dbReference type="Proteomes" id="UP001209878"/>
    </source>
</evidence>
<dbReference type="GO" id="GO:0000981">
    <property type="term" value="F:DNA-binding transcription factor activity, RNA polymerase II-specific"/>
    <property type="evidence" value="ECO:0007669"/>
    <property type="project" value="TreeGrafter"/>
</dbReference>
<comment type="caution">
    <text evidence="10">The sequence shown here is derived from an EMBL/GenBank/DDBJ whole genome shotgun (WGS) entry which is preliminary data.</text>
</comment>
<evidence type="ECO:0000259" key="9">
    <source>
        <dbReference type="PROSITE" id="PS51057"/>
    </source>
</evidence>
<keyword evidence="3" id="KW-0563">Paired box</keyword>
<dbReference type="SMART" id="SM00351">
    <property type="entry name" value="PAX"/>
    <property type="match status" value="1"/>
</dbReference>
<evidence type="ECO:0000256" key="5">
    <source>
        <dbReference type="ARBA" id="ARBA00023125"/>
    </source>
</evidence>
<reference evidence="10" key="1">
    <citation type="journal article" date="2023" name="Mol. Biol. Evol.">
        <title>Third-Generation Sequencing Reveals the Adaptive Role of the Epigenome in Three Deep-Sea Polychaetes.</title>
        <authorList>
            <person name="Perez M."/>
            <person name="Aroh O."/>
            <person name="Sun Y."/>
            <person name="Lan Y."/>
            <person name="Juniper S.K."/>
            <person name="Young C.R."/>
            <person name="Angers B."/>
            <person name="Qian P.Y."/>
        </authorList>
    </citation>
    <scope>NUCLEOTIDE SEQUENCE</scope>
    <source>
        <tissue evidence="10">Vestimentum</tissue>
    </source>
</reference>
<feature type="compositionally biased region" description="Low complexity" evidence="8">
    <location>
        <begin position="374"/>
        <end position="433"/>
    </location>
</feature>
<dbReference type="AlphaFoldDB" id="A0AAD9L046"/>
<dbReference type="FunFam" id="1.10.10.10:FF:000013">
    <property type="entry name" value="Paired box 8 isoform 1"/>
    <property type="match status" value="1"/>
</dbReference>
<dbReference type="InterPro" id="IPR043565">
    <property type="entry name" value="PAX_fam"/>
</dbReference>
<dbReference type="Proteomes" id="UP001209878">
    <property type="component" value="Unassembled WGS sequence"/>
</dbReference>
<evidence type="ECO:0000313" key="10">
    <source>
        <dbReference type="EMBL" id="KAK2180777.1"/>
    </source>
</evidence>
<proteinExistence type="predicted"/>
<dbReference type="PANTHER" id="PTHR45636:SF41">
    <property type="entry name" value="PAIRED BOX PROTEIN PAX-6-RELATED"/>
    <property type="match status" value="1"/>
</dbReference>
<organism evidence="10 11">
    <name type="scientific">Ridgeia piscesae</name>
    <name type="common">Tubeworm</name>
    <dbReference type="NCBI Taxonomy" id="27915"/>
    <lineage>
        <taxon>Eukaryota</taxon>
        <taxon>Metazoa</taxon>
        <taxon>Spiralia</taxon>
        <taxon>Lophotrochozoa</taxon>
        <taxon>Annelida</taxon>
        <taxon>Polychaeta</taxon>
        <taxon>Sedentaria</taxon>
        <taxon>Canalipalpata</taxon>
        <taxon>Sabellida</taxon>
        <taxon>Siboglinidae</taxon>
        <taxon>Ridgeia</taxon>
    </lineage>
</organism>
<dbReference type="InterPro" id="IPR036388">
    <property type="entry name" value="WH-like_DNA-bd_sf"/>
</dbReference>
<dbReference type="GO" id="GO:0005634">
    <property type="term" value="C:nucleus"/>
    <property type="evidence" value="ECO:0007669"/>
    <property type="project" value="UniProtKB-SubCell"/>
</dbReference>
<keyword evidence="4" id="KW-0805">Transcription regulation</keyword>
<dbReference type="PROSITE" id="PS51057">
    <property type="entry name" value="PAIRED_2"/>
    <property type="match status" value="1"/>
</dbReference>
<keyword evidence="7" id="KW-0539">Nucleus</keyword>
<keyword evidence="5" id="KW-0238">DNA-binding</keyword>
<keyword evidence="6" id="KW-0804">Transcription</keyword>
<sequence length="627" mass="64861">MMAMTAIPWITAEAGASSPTAATAVLVFAPGHGGVNQLGGVFVNGRPLPDIVRQRIVELAHQGVRPCDISRQLRVSHGCVSKILGRYYETGSIKPGVIGGSKPKVATPKVVDAICTYKRENPTMFAWEIRDRLLSETVCDQENVPSVSSINRIVRNKAAERAKEAVQQSQHGQQPTTLADTPQPAGVISPAAFTQPPAAHTGQPATISGGYSISGLLGIPGALNPAAADPYTNKRKRDTGQVNGEGEGQNGSAEPTQMWVYESAKMPKRSAPPTDYNQNAMSGNSFMQQYVVTPYVVSSTASSVATQPSSVDYVNSLPAMQGMPAAVAPPSDAQAIRSSYGAAQLHVKPVVHPDGSITSATPGPPYEAASSKTSSINAVARSAAAAAEASSRPPPTTASSMSAPITVPAPVSAPAAHSRSPAPPKSSAATAAAAPLAPPRPMLQVPQMPRPPVAHQPTAALAVQPVSASEAAAINATLTELKPVQVQGMFNQAYIPAAYGQYNNTHATGFNDGISPFHRRLRHPGTSHSPGRILSSPPIAGRTNCRTAGAPEYQAYPQYAHASQYTYVADPSWAARYPAPYNYYAHSNAPNGGEPPSGAAAHPQTAATSAPSGATGAARGPAATTSS</sequence>
<keyword evidence="11" id="KW-1185">Reference proteome</keyword>
<dbReference type="PROSITE" id="PS00034">
    <property type="entry name" value="PAIRED_1"/>
    <property type="match status" value="1"/>
</dbReference>